<dbReference type="PATRIC" id="fig|1608994.3.peg.3913"/>
<dbReference type="Proteomes" id="UP000036325">
    <property type="component" value="Unassembled WGS sequence"/>
</dbReference>
<sequence>MNDINDVVITENPRDVILFATRNKKIISYPALDRLYSRNNWANISNNIELLKLVEAMTLEGLIEHADGGYRNGPNWKEPAFITKKNTPSSK</sequence>
<dbReference type="OrthoDB" id="6922063at2"/>
<comment type="caution">
    <text evidence="1">The sequence shown here is derived from an EMBL/GenBank/DDBJ whole genome shotgun (WGS) entry which is preliminary data.</text>
</comment>
<evidence type="ECO:0000313" key="1">
    <source>
        <dbReference type="EMBL" id="KMN12999.1"/>
    </source>
</evidence>
<dbReference type="EMBL" id="JYLF01000006">
    <property type="protein sequence ID" value="KMN12999.1"/>
    <property type="molecule type" value="Genomic_DNA"/>
</dbReference>
<reference evidence="2 4" key="2">
    <citation type="submission" date="2020-01" db="EMBL/GenBank/DDBJ databases">
        <title>Comparative genomics of meat spoilage bacteria.</title>
        <authorList>
            <person name="Hilgarth M."/>
            <person name="Vogel R.F."/>
        </authorList>
    </citation>
    <scope>NUCLEOTIDE SEQUENCE [LARGE SCALE GENOMIC DNA]</scope>
    <source>
        <strain evidence="2 4">TMW2.2077</strain>
    </source>
</reference>
<dbReference type="AlphaFoldDB" id="A0A0J6IM78"/>
<dbReference type="EMBL" id="JAAEBW010000004">
    <property type="protein sequence ID" value="MBM1195512.1"/>
    <property type="molecule type" value="Genomic_DNA"/>
</dbReference>
<name>A0A0J6IM78_9PSED</name>
<evidence type="ECO:0000313" key="4">
    <source>
        <dbReference type="Proteomes" id="UP000809529"/>
    </source>
</evidence>
<keyword evidence="4" id="KW-1185">Reference proteome</keyword>
<evidence type="ECO:0000313" key="2">
    <source>
        <dbReference type="EMBL" id="MBM1195512.1"/>
    </source>
</evidence>
<accession>A0A0J6IM78</accession>
<evidence type="ECO:0000313" key="3">
    <source>
        <dbReference type="Proteomes" id="UP000036325"/>
    </source>
</evidence>
<reference evidence="1 3" key="1">
    <citation type="submission" date="2015-02" db="EMBL/GenBank/DDBJ databases">
        <title>Pseudomonas helleri sp. nov. and Pseudomonas weihenstephanensis sp. nov., isolated from raw cows milk.</title>
        <authorList>
            <person name="von Neubeck M."/>
            <person name="Huptas C."/>
            <person name="Wenning M."/>
            <person name="Scherer S."/>
        </authorList>
    </citation>
    <scope>NUCLEOTIDE SEQUENCE [LARGE SCALE GENOMIC DNA]</scope>
    <source>
        <strain evidence="1 3">DSM 29166</strain>
    </source>
</reference>
<proteinExistence type="predicted"/>
<organism evidence="1 3">
    <name type="scientific">Pseudomonas weihenstephanensis</name>
    <dbReference type="NCBI Taxonomy" id="1608994"/>
    <lineage>
        <taxon>Bacteria</taxon>
        <taxon>Pseudomonadati</taxon>
        <taxon>Pseudomonadota</taxon>
        <taxon>Gammaproteobacteria</taxon>
        <taxon>Pseudomonadales</taxon>
        <taxon>Pseudomonadaceae</taxon>
        <taxon>Pseudomonas</taxon>
    </lineage>
</organism>
<dbReference type="Proteomes" id="UP000809529">
    <property type="component" value="Unassembled WGS sequence"/>
</dbReference>
<dbReference type="RefSeq" id="WP_048365325.1">
    <property type="nucleotide sequence ID" value="NZ_JAAEBW010000004.1"/>
</dbReference>
<gene>
    <name evidence="2" type="ORF">GYN02_10015</name>
    <name evidence="1" type="ORF">TU86_16165</name>
</gene>
<protein>
    <submittedName>
        <fullName evidence="1">Uncharacterized protein</fullName>
    </submittedName>
</protein>